<evidence type="ECO:0000313" key="5">
    <source>
        <dbReference type="EMBL" id="MCW8084734.1"/>
    </source>
</evidence>
<dbReference type="InterPro" id="IPR020845">
    <property type="entry name" value="AMP-binding_CS"/>
</dbReference>
<evidence type="ECO:0000256" key="1">
    <source>
        <dbReference type="SAM" id="MobiDB-lite"/>
    </source>
</evidence>
<dbReference type="InterPro" id="IPR001031">
    <property type="entry name" value="Thioesterase"/>
</dbReference>
<evidence type="ECO:0000259" key="2">
    <source>
        <dbReference type="Pfam" id="PF00501"/>
    </source>
</evidence>
<accession>A0ABT3NRE6</accession>
<feature type="domain" description="Thioesterase" evidence="3">
    <location>
        <begin position="616"/>
        <end position="647"/>
    </location>
</feature>
<dbReference type="RefSeq" id="WP_301588855.1">
    <property type="nucleotide sequence ID" value="NZ_JAPFQI010000001.1"/>
</dbReference>
<organism evidence="5 6">
    <name type="scientific">Sabulicella glaciei</name>
    <dbReference type="NCBI Taxonomy" id="2984948"/>
    <lineage>
        <taxon>Bacteria</taxon>
        <taxon>Pseudomonadati</taxon>
        <taxon>Pseudomonadota</taxon>
        <taxon>Alphaproteobacteria</taxon>
        <taxon>Acetobacterales</taxon>
        <taxon>Acetobacteraceae</taxon>
        <taxon>Sabulicella</taxon>
    </lineage>
</organism>
<name>A0ABT3NRE6_9PROT</name>
<gene>
    <name evidence="5" type="ORF">OF850_03770</name>
</gene>
<dbReference type="InterPro" id="IPR042099">
    <property type="entry name" value="ANL_N_sf"/>
</dbReference>
<dbReference type="Pfam" id="PF13193">
    <property type="entry name" value="AMP-binding_C"/>
    <property type="match status" value="1"/>
</dbReference>
<protein>
    <submittedName>
        <fullName evidence="5">AMP-binding protein</fullName>
    </submittedName>
</protein>
<dbReference type="InterPro" id="IPR029058">
    <property type="entry name" value="AB_hydrolase_fold"/>
</dbReference>
<dbReference type="Gene3D" id="3.40.50.12780">
    <property type="entry name" value="N-terminal domain of ligase-like"/>
    <property type="match status" value="1"/>
</dbReference>
<dbReference type="Gene3D" id="3.40.50.1820">
    <property type="entry name" value="alpha/beta hydrolase"/>
    <property type="match status" value="1"/>
</dbReference>
<dbReference type="Pfam" id="PF00975">
    <property type="entry name" value="Thioesterase"/>
    <property type="match status" value="1"/>
</dbReference>
<dbReference type="Proteomes" id="UP001526430">
    <property type="component" value="Unassembled WGS sequence"/>
</dbReference>
<evidence type="ECO:0000259" key="4">
    <source>
        <dbReference type="Pfam" id="PF13193"/>
    </source>
</evidence>
<evidence type="ECO:0000259" key="3">
    <source>
        <dbReference type="Pfam" id="PF00975"/>
    </source>
</evidence>
<evidence type="ECO:0000313" key="6">
    <source>
        <dbReference type="Proteomes" id="UP001526430"/>
    </source>
</evidence>
<dbReference type="InterPro" id="IPR025110">
    <property type="entry name" value="AMP-bd_C"/>
</dbReference>
<sequence length="805" mass="85221">MDAPAVGPVGVHLPYGAEAQAWIVGALMAGRPFAILDARDPLDRTSAVVSALGVPACVAEPEACLPGNLHRLPAPTAAEEFSPASSQDPGSPAVIVPTSGSTGRPKGIVHSRRNLLFRARQLAGEFSFGPGDTYLSTAANASISGLVHGLGALLSGALLFRADVPRLGLADTLRAAETLGANAMQGLPATLCALLAAPGAAHALAGVARCQASGTAMLAADLQALRAALPASCQLVNLYGLTELPALLRWDVPPGWKPDGARIPAGRPLAGHRVLLLDREGREVPPGEVGELVAVSPYIALGEWQDGGLVSSDGRIVDCPDTLGARRLRTGDLARWRDDNLLEIVGRADRQVKIAGRRVELEEIEEHMRLLPGVREAAVVADPDGPTGARLLAAAVAEAGVAQTGLAEALARSLRSALPSYMQPTRIALLEALPRLPGGKVDAAALLRQLRTPLPAPMDEVGHAIDPRLARAWRRALGNRARPAPGVSFEEAGGDSLAFLHLAVEVERLTGHSSAHEAIHPGMDLNAMAAALTAPVRPRDSAGRERALLLPGSGGDSEPLARFRDGCSKLDIATAHYADWRGFARRGARAALDAEAVLPQAEAVFPPGVDPILLAYSYGGAVAWELAARLERRGRRVRCLILLDCNPWPLSELTRGPEADEAISARLPEAPSTKDIILRWLRWRLRLAAQRPASAACVARLLPPRPPGLAGLSLWREFELSLREAALHRWAGDAERPRLRTPATLFLSETPRLGVPSDLGWSRWCDLRTIMPVGGDHYAMLRPPHRAALVAAVEREVARSSSGTE</sequence>
<dbReference type="SUPFAM" id="SSF56801">
    <property type="entry name" value="Acetyl-CoA synthetase-like"/>
    <property type="match status" value="1"/>
</dbReference>
<dbReference type="InterPro" id="IPR006162">
    <property type="entry name" value="Ppantetheine_attach_site"/>
</dbReference>
<reference evidence="5 6" key="1">
    <citation type="submission" date="2022-10" db="EMBL/GenBank/DDBJ databases">
        <title>Roseococcus glaciei nov., sp. nov., isolated from glacier.</title>
        <authorList>
            <person name="Liu Q."/>
            <person name="Xin Y.-H."/>
        </authorList>
    </citation>
    <scope>NUCLEOTIDE SEQUENCE [LARGE SCALE GENOMIC DNA]</scope>
    <source>
        <strain evidence="5 6">MDT2-1-1</strain>
    </source>
</reference>
<dbReference type="PANTHER" id="PTHR45527">
    <property type="entry name" value="NONRIBOSOMAL PEPTIDE SYNTHETASE"/>
    <property type="match status" value="1"/>
</dbReference>
<feature type="region of interest" description="Disordered" evidence="1">
    <location>
        <begin position="78"/>
        <end position="105"/>
    </location>
</feature>
<dbReference type="PROSITE" id="PS00455">
    <property type="entry name" value="AMP_BINDING"/>
    <property type="match status" value="1"/>
</dbReference>
<dbReference type="InterPro" id="IPR000873">
    <property type="entry name" value="AMP-dep_synth/lig_dom"/>
</dbReference>
<dbReference type="Gene3D" id="3.30.300.30">
    <property type="match status" value="1"/>
</dbReference>
<dbReference type="PANTHER" id="PTHR45527:SF1">
    <property type="entry name" value="FATTY ACID SYNTHASE"/>
    <property type="match status" value="1"/>
</dbReference>
<dbReference type="EMBL" id="JAPFQI010000001">
    <property type="protein sequence ID" value="MCW8084734.1"/>
    <property type="molecule type" value="Genomic_DNA"/>
</dbReference>
<dbReference type="PROSITE" id="PS00012">
    <property type="entry name" value="PHOSPHOPANTETHEINE"/>
    <property type="match status" value="1"/>
</dbReference>
<comment type="caution">
    <text evidence="5">The sequence shown here is derived from an EMBL/GenBank/DDBJ whole genome shotgun (WGS) entry which is preliminary data.</text>
</comment>
<dbReference type="Pfam" id="PF00501">
    <property type="entry name" value="AMP-binding"/>
    <property type="match status" value="1"/>
</dbReference>
<feature type="domain" description="AMP-dependent synthetase/ligase" evidence="2">
    <location>
        <begin position="8"/>
        <end position="302"/>
    </location>
</feature>
<proteinExistence type="predicted"/>
<dbReference type="InterPro" id="IPR045851">
    <property type="entry name" value="AMP-bd_C_sf"/>
</dbReference>
<feature type="domain" description="AMP-binding enzyme C-terminal" evidence="4">
    <location>
        <begin position="363"/>
        <end position="440"/>
    </location>
</feature>
<dbReference type="SUPFAM" id="SSF53474">
    <property type="entry name" value="alpha/beta-Hydrolases"/>
    <property type="match status" value="1"/>
</dbReference>
<keyword evidence="6" id="KW-1185">Reference proteome</keyword>